<keyword evidence="3" id="KW-1185">Reference proteome</keyword>
<gene>
    <name evidence="2" type="ORF">SAMN04487970_10632</name>
</gene>
<feature type="transmembrane region" description="Helical" evidence="1">
    <location>
        <begin position="93"/>
        <end position="113"/>
    </location>
</feature>
<keyword evidence="1" id="KW-1133">Transmembrane helix</keyword>
<name>A0A1G4TQY4_9BACL</name>
<evidence type="ECO:0000313" key="2">
    <source>
        <dbReference type="EMBL" id="SCW83833.1"/>
    </source>
</evidence>
<proteinExistence type="predicted"/>
<dbReference type="Pfam" id="PF19592">
    <property type="entry name" value="DUF6097"/>
    <property type="match status" value="1"/>
</dbReference>
<organism evidence="2 3">
    <name type="scientific">Paenibacillus tianmuensis</name>
    <dbReference type="NCBI Taxonomy" id="624147"/>
    <lineage>
        <taxon>Bacteria</taxon>
        <taxon>Bacillati</taxon>
        <taxon>Bacillota</taxon>
        <taxon>Bacilli</taxon>
        <taxon>Bacillales</taxon>
        <taxon>Paenibacillaceae</taxon>
        <taxon>Paenibacillus</taxon>
    </lineage>
</organism>
<feature type="transmembrane region" description="Helical" evidence="1">
    <location>
        <begin position="53"/>
        <end position="73"/>
    </location>
</feature>
<reference evidence="3" key="1">
    <citation type="submission" date="2016-10" db="EMBL/GenBank/DDBJ databases">
        <authorList>
            <person name="Varghese N."/>
            <person name="Submissions S."/>
        </authorList>
    </citation>
    <scope>NUCLEOTIDE SEQUENCE [LARGE SCALE GENOMIC DNA]</scope>
    <source>
        <strain evidence="3">CGMCC 1.8946</strain>
    </source>
</reference>
<dbReference type="Proteomes" id="UP000198601">
    <property type="component" value="Unassembled WGS sequence"/>
</dbReference>
<dbReference type="AlphaFoldDB" id="A0A1G4TQY4"/>
<evidence type="ECO:0000256" key="1">
    <source>
        <dbReference type="SAM" id="Phobius"/>
    </source>
</evidence>
<keyword evidence="1" id="KW-0472">Membrane</keyword>
<dbReference type="InterPro" id="IPR046079">
    <property type="entry name" value="DUF6097"/>
</dbReference>
<keyword evidence="1" id="KW-0812">Transmembrane</keyword>
<protein>
    <submittedName>
        <fullName evidence="2">Uncharacterized protein</fullName>
    </submittedName>
</protein>
<dbReference type="EMBL" id="FMTT01000063">
    <property type="protein sequence ID" value="SCW83833.1"/>
    <property type="molecule type" value="Genomic_DNA"/>
</dbReference>
<accession>A0A1G4TQY4</accession>
<sequence>MESSKQLDLLHKHMIQNNLPVQKSDSFDKQCFLLEQYIGEDIFQSTHKKMKTVNILSGVFALPVLLVIIVAYIYTRWIDRKVDIVGLFVDNPILYIIPAVLIVVTLILALFYYSLRKKLYDRIYPELKGKLKINAE</sequence>
<evidence type="ECO:0000313" key="3">
    <source>
        <dbReference type="Proteomes" id="UP000198601"/>
    </source>
</evidence>